<name>A0A382STS7_9ZZZZ</name>
<dbReference type="EMBL" id="UINC01131546">
    <property type="protein sequence ID" value="SVD13314.1"/>
    <property type="molecule type" value="Genomic_DNA"/>
</dbReference>
<dbReference type="NCBIfam" id="TIGR01409">
    <property type="entry name" value="TAT_signal_seq"/>
    <property type="match status" value="1"/>
</dbReference>
<dbReference type="InterPro" id="IPR019546">
    <property type="entry name" value="TAT_signal_bac_arc"/>
</dbReference>
<organism evidence="2">
    <name type="scientific">marine metagenome</name>
    <dbReference type="NCBI Taxonomy" id="408172"/>
    <lineage>
        <taxon>unclassified sequences</taxon>
        <taxon>metagenomes</taxon>
        <taxon>ecological metagenomes</taxon>
    </lineage>
</organism>
<feature type="non-terminal residue" evidence="2">
    <location>
        <position position="273"/>
    </location>
</feature>
<dbReference type="Gene3D" id="3.20.20.150">
    <property type="entry name" value="Divalent-metal-dependent TIM barrel enzymes"/>
    <property type="match status" value="1"/>
</dbReference>
<evidence type="ECO:0000259" key="1">
    <source>
        <dbReference type="Pfam" id="PF01261"/>
    </source>
</evidence>
<dbReference type="AlphaFoldDB" id="A0A382STS7"/>
<proteinExistence type="predicted"/>
<dbReference type="InterPro" id="IPR006311">
    <property type="entry name" value="TAT_signal"/>
</dbReference>
<reference evidence="2" key="1">
    <citation type="submission" date="2018-05" db="EMBL/GenBank/DDBJ databases">
        <authorList>
            <person name="Lanie J.A."/>
            <person name="Ng W.-L."/>
            <person name="Kazmierczak K.M."/>
            <person name="Andrzejewski T.M."/>
            <person name="Davidsen T.M."/>
            <person name="Wayne K.J."/>
            <person name="Tettelin H."/>
            <person name="Glass J.I."/>
            <person name="Rusch D."/>
            <person name="Podicherti R."/>
            <person name="Tsui H.-C.T."/>
            <person name="Winkler M.E."/>
        </authorList>
    </citation>
    <scope>NUCLEOTIDE SEQUENCE</scope>
</reference>
<protein>
    <recommendedName>
        <fullName evidence="1">Xylose isomerase-like TIM barrel domain-containing protein</fullName>
    </recommendedName>
</protein>
<dbReference type="SUPFAM" id="SSF51658">
    <property type="entry name" value="Xylose isomerase-like"/>
    <property type="match status" value="1"/>
</dbReference>
<dbReference type="PANTHER" id="PTHR12110">
    <property type="entry name" value="HYDROXYPYRUVATE ISOMERASE"/>
    <property type="match status" value="1"/>
</dbReference>
<dbReference type="PANTHER" id="PTHR12110:SF53">
    <property type="entry name" value="BLR5974 PROTEIN"/>
    <property type="match status" value="1"/>
</dbReference>
<dbReference type="InterPro" id="IPR050312">
    <property type="entry name" value="IolE/XylAMocC-like"/>
</dbReference>
<sequence length="273" mass="30136">MPTNALNRRDFLTATAAAGTLTAMPAWAADKAQKRLRLGLDNFAVRAMGWKAKELVDYAAVLRCDSLFITDLGPFESFTDRYLKGVKQYADDKGIKLYIGSWSICPTSPSFKKDWGTAAEHLALGVRVSKVMGSPAFRVILGSRKDRLTEGGIDARIDDTVKLLKANKSRATDAGIKIAVENHAGDMHSLELVRLVEEAGKDWVGVNMDSGNAVWTLEDPYENLKNLGPYTFTTSLRDTMVWPSENGYTAAWTAMGKGLVDWKKYFAHFAKVC</sequence>
<dbReference type="Pfam" id="PF01261">
    <property type="entry name" value="AP_endonuc_2"/>
    <property type="match status" value="1"/>
</dbReference>
<accession>A0A382STS7</accession>
<evidence type="ECO:0000313" key="2">
    <source>
        <dbReference type="EMBL" id="SVD13314.1"/>
    </source>
</evidence>
<dbReference type="InterPro" id="IPR036237">
    <property type="entry name" value="Xyl_isomerase-like_sf"/>
</dbReference>
<gene>
    <name evidence="2" type="ORF">METZ01_LOCUS366168</name>
</gene>
<dbReference type="InterPro" id="IPR013022">
    <property type="entry name" value="Xyl_isomerase-like_TIM-brl"/>
</dbReference>
<dbReference type="PROSITE" id="PS51318">
    <property type="entry name" value="TAT"/>
    <property type="match status" value="1"/>
</dbReference>
<feature type="domain" description="Xylose isomerase-like TIM barrel" evidence="1">
    <location>
        <begin position="75"/>
        <end position="270"/>
    </location>
</feature>